<keyword evidence="4 6" id="KW-1133">Transmembrane helix</keyword>
<sequence length="211" mass="23219">MHEDNLPRDPHRPYEDVMAMLLGTLFVSLGVTFYTHVVLLTGSTAGMALLLTYASEAAGVSSLGFGAWFFLINVPFYYLAIKRMGWSFTLRTFVAIGLVSLFSELTQRWVQFEQVPILYAAVMGGALMGIGMLMLFRHRTSLGGINILSLYLQQRYGLRAGYVQLGIDGVILLVALALLPPDRVAYSVLGALILNLIIALNHKPGRYTGES</sequence>
<feature type="transmembrane region" description="Helical" evidence="6">
    <location>
        <begin position="156"/>
        <end position="178"/>
    </location>
</feature>
<keyword evidence="5 6" id="KW-0472">Membrane</keyword>
<evidence type="ECO:0000256" key="6">
    <source>
        <dbReference type="SAM" id="Phobius"/>
    </source>
</evidence>
<dbReference type="PANTHER" id="PTHR33545">
    <property type="entry name" value="UPF0750 MEMBRANE PROTEIN YITT-RELATED"/>
    <property type="match status" value="1"/>
</dbReference>
<comment type="subcellular location">
    <subcellularLocation>
        <location evidence="1">Cell membrane</location>
        <topology evidence="1">Multi-pass membrane protein</topology>
    </subcellularLocation>
</comment>
<proteinExistence type="predicted"/>
<feature type="transmembrane region" description="Helical" evidence="6">
    <location>
        <begin position="88"/>
        <end position="105"/>
    </location>
</feature>
<dbReference type="GO" id="GO:0005886">
    <property type="term" value="C:plasma membrane"/>
    <property type="evidence" value="ECO:0007669"/>
    <property type="project" value="UniProtKB-SubCell"/>
</dbReference>
<dbReference type="EMBL" id="QPIJ01000038">
    <property type="protein sequence ID" value="RCV88515.1"/>
    <property type="molecule type" value="Genomic_DNA"/>
</dbReference>
<evidence type="ECO:0000256" key="4">
    <source>
        <dbReference type="ARBA" id="ARBA00022989"/>
    </source>
</evidence>
<dbReference type="InterPro" id="IPR003740">
    <property type="entry name" value="YitT"/>
</dbReference>
<keyword evidence="2" id="KW-1003">Cell membrane</keyword>
<name>A0A368TUU0_9GAMM</name>
<keyword evidence="3 6" id="KW-0812">Transmembrane</keyword>
<organism evidence="7 8">
    <name type="scientific">Vreelandella rituensis</name>
    <dbReference type="NCBI Taxonomy" id="2282306"/>
    <lineage>
        <taxon>Bacteria</taxon>
        <taxon>Pseudomonadati</taxon>
        <taxon>Pseudomonadota</taxon>
        <taxon>Gammaproteobacteria</taxon>
        <taxon>Oceanospirillales</taxon>
        <taxon>Halomonadaceae</taxon>
        <taxon>Vreelandella</taxon>
    </lineage>
</organism>
<feature type="transmembrane region" description="Helical" evidence="6">
    <location>
        <begin position="21"/>
        <end position="54"/>
    </location>
</feature>
<evidence type="ECO:0000256" key="2">
    <source>
        <dbReference type="ARBA" id="ARBA00022475"/>
    </source>
</evidence>
<feature type="transmembrane region" description="Helical" evidence="6">
    <location>
        <begin position="184"/>
        <end position="201"/>
    </location>
</feature>
<evidence type="ECO:0000256" key="3">
    <source>
        <dbReference type="ARBA" id="ARBA00022692"/>
    </source>
</evidence>
<evidence type="ECO:0000256" key="5">
    <source>
        <dbReference type="ARBA" id="ARBA00023136"/>
    </source>
</evidence>
<reference evidence="7 8" key="1">
    <citation type="submission" date="2018-07" db="EMBL/GenBank/DDBJ databases">
        <title>Halomonas rutogse sp. nov., isolated from Lake TangqianCo on Tibetan Plateau.</title>
        <authorList>
            <person name="Lu H."/>
            <person name="Xing P."/>
            <person name="Wu Q."/>
        </authorList>
    </citation>
    <scope>NUCLEOTIDE SEQUENCE [LARGE SCALE GENOMIC DNA]</scope>
    <source>
        <strain evidence="7 8">TQ8S</strain>
    </source>
</reference>
<dbReference type="InterPro" id="IPR051461">
    <property type="entry name" value="UPF0750_membrane"/>
</dbReference>
<evidence type="ECO:0000256" key="1">
    <source>
        <dbReference type="ARBA" id="ARBA00004651"/>
    </source>
</evidence>
<gene>
    <name evidence="7" type="ORF">DU506_14375</name>
</gene>
<dbReference type="OrthoDB" id="3296441at2"/>
<feature type="transmembrane region" description="Helical" evidence="6">
    <location>
        <begin position="60"/>
        <end position="81"/>
    </location>
</feature>
<dbReference type="Proteomes" id="UP000253204">
    <property type="component" value="Unassembled WGS sequence"/>
</dbReference>
<evidence type="ECO:0000313" key="8">
    <source>
        <dbReference type="Proteomes" id="UP000253204"/>
    </source>
</evidence>
<feature type="transmembrane region" description="Helical" evidence="6">
    <location>
        <begin position="117"/>
        <end position="136"/>
    </location>
</feature>
<dbReference type="PANTHER" id="PTHR33545:SF5">
    <property type="entry name" value="UPF0750 MEMBRANE PROTEIN YITT"/>
    <property type="match status" value="1"/>
</dbReference>
<keyword evidence="8" id="KW-1185">Reference proteome</keyword>
<evidence type="ECO:0000313" key="7">
    <source>
        <dbReference type="EMBL" id="RCV88515.1"/>
    </source>
</evidence>
<dbReference type="RefSeq" id="WP_114487599.1">
    <property type="nucleotide sequence ID" value="NZ_CBCSHM010000087.1"/>
</dbReference>
<dbReference type="AlphaFoldDB" id="A0A368TUU0"/>
<comment type="caution">
    <text evidence="7">The sequence shown here is derived from an EMBL/GenBank/DDBJ whole genome shotgun (WGS) entry which is preliminary data.</text>
</comment>
<dbReference type="Pfam" id="PF02588">
    <property type="entry name" value="YitT_membrane"/>
    <property type="match status" value="1"/>
</dbReference>
<accession>A0A368TUU0</accession>
<protein>
    <submittedName>
        <fullName evidence="7">YitT family protein</fullName>
    </submittedName>
</protein>